<comment type="similarity">
    <text evidence="1">Belongs to the spermidine/spermine synthase family.</text>
</comment>
<gene>
    <name evidence="6" type="ORF">NLJ89_g12134</name>
</gene>
<keyword evidence="2 3" id="KW-0808">Transferase</keyword>
<keyword evidence="3" id="KW-0620">Polyamine biosynthesis</keyword>
<dbReference type="InterPro" id="IPR001045">
    <property type="entry name" value="Spermi_synthase"/>
</dbReference>
<dbReference type="Pfam" id="PF01564">
    <property type="entry name" value="Spermine_synth"/>
    <property type="match status" value="1"/>
</dbReference>
<dbReference type="EMBL" id="JANKHO010003564">
    <property type="protein sequence ID" value="KAJ3482552.1"/>
    <property type="molecule type" value="Genomic_DNA"/>
</dbReference>
<dbReference type="GO" id="GO:0005829">
    <property type="term" value="C:cytosol"/>
    <property type="evidence" value="ECO:0007669"/>
    <property type="project" value="TreeGrafter"/>
</dbReference>
<accession>A0A9W8JNP6</accession>
<dbReference type="PROSITE" id="PS51006">
    <property type="entry name" value="PABS_2"/>
    <property type="match status" value="1"/>
</dbReference>
<evidence type="ECO:0000313" key="6">
    <source>
        <dbReference type="EMBL" id="KAJ3482552.1"/>
    </source>
</evidence>
<feature type="compositionally biased region" description="Polar residues" evidence="4">
    <location>
        <begin position="186"/>
        <end position="198"/>
    </location>
</feature>
<dbReference type="AlphaFoldDB" id="A0A9W8JNP6"/>
<protein>
    <recommendedName>
        <fullName evidence="5">PABS domain-containing protein</fullName>
    </recommendedName>
</protein>
<dbReference type="SUPFAM" id="SSF53335">
    <property type="entry name" value="S-adenosyl-L-methionine-dependent methyltransferases"/>
    <property type="match status" value="1"/>
</dbReference>
<comment type="caution">
    <text evidence="6">The sequence shown here is derived from an EMBL/GenBank/DDBJ whole genome shotgun (WGS) entry which is preliminary data.</text>
</comment>
<feature type="active site" description="Proton acceptor" evidence="3">
    <location>
        <position position="166"/>
    </location>
</feature>
<dbReference type="GO" id="GO:0004766">
    <property type="term" value="F:spermidine synthase activity"/>
    <property type="evidence" value="ECO:0007669"/>
    <property type="project" value="TreeGrafter"/>
</dbReference>
<dbReference type="FunFam" id="2.30.140.10:FF:000001">
    <property type="entry name" value="SPE3p Spermidine synthase"/>
    <property type="match status" value="1"/>
</dbReference>
<dbReference type="InterPro" id="IPR037163">
    <property type="entry name" value="Spermidine_synt_N_sf"/>
</dbReference>
<sequence>MAPLTHPSILDGWFREVSSQWPGQAMTLKVNRILHTEKSLYQDVLVFESETYGNVLVLDGVIQCTERDEFSYQEMIAHLPLASHPNPKRVLVIGGGDGGVVREVLKHDTVEEVVLCDIDEAVVRVSKIFLPHMSRLLESPKVTVHIGDGFKFLATHEGTYDVIITDSSSTTPSLPGAISRPRASASGCTSLSSRSSAI</sequence>
<dbReference type="CDD" id="cd02440">
    <property type="entry name" value="AdoMet_MTases"/>
    <property type="match status" value="1"/>
</dbReference>
<dbReference type="InterPro" id="IPR029063">
    <property type="entry name" value="SAM-dependent_MTases_sf"/>
</dbReference>
<dbReference type="PROSITE" id="PS01330">
    <property type="entry name" value="PABS_1"/>
    <property type="match status" value="1"/>
</dbReference>
<dbReference type="GO" id="GO:0008295">
    <property type="term" value="P:spermidine biosynthetic process"/>
    <property type="evidence" value="ECO:0007669"/>
    <property type="project" value="TreeGrafter"/>
</dbReference>
<proteinExistence type="inferred from homology"/>
<feature type="domain" description="PABS" evidence="5">
    <location>
        <begin position="11"/>
        <end position="198"/>
    </location>
</feature>
<keyword evidence="7" id="KW-1185">Reference proteome</keyword>
<reference evidence="6" key="1">
    <citation type="submission" date="2022-07" db="EMBL/GenBank/DDBJ databases">
        <title>Genome Sequence of Agrocybe chaxingu.</title>
        <authorList>
            <person name="Buettner E."/>
        </authorList>
    </citation>
    <scope>NUCLEOTIDE SEQUENCE</scope>
    <source>
        <strain evidence="6">MP-N11</strain>
    </source>
</reference>
<dbReference type="PANTHER" id="PTHR11558:SF11">
    <property type="entry name" value="SPERMIDINE SYNTHASE"/>
    <property type="match status" value="1"/>
</dbReference>
<dbReference type="OrthoDB" id="1739440at2759"/>
<evidence type="ECO:0000256" key="3">
    <source>
        <dbReference type="PROSITE-ProRule" id="PRU00354"/>
    </source>
</evidence>
<dbReference type="InterPro" id="IPR035246">
    <property type="entry name" value="Spermidine_synt_N"/>
</dbReference>
<evidence type="ECO:0000259" key="5">
    <source>
        <dbReference type="PROSITE" id="PS51006"/>
    </source>
</evidence>
<dbReference type="PANTHER" id="PTHR11558">
    <property type="entry name" value="SPERMIDINE/SPERMINE SYNTHASE"/>
    <property type="match status" value="1"/>
</dbReference>
<dbReference type="Gene3D" id="2.30.140.10">
    <property type="entry name" value="Spermidine synthase, tetramerisation domain"/>
    <property type="match status" value="1"/>
</dbReference>
<dbReference type="InterPro" id="IPR030374">
    <property type="entry name" value="PABS"/>
</dbReference>
<dbReference type="InterPro" id="IPR030373">
    <property type="entry name" value="PABS_CS"/>
</dbReference>
<feature type="region of interest" description="Disordered" evidence="4">
    <location>
        <begin position="169"/>
        <end position="198"/>
    </location>
</feature>
<evidence type="ECO:0000256" key="1">
    <source>
        <dbReference type="ARBA" id="ARBA00007867"/>
    </source>
</evidence>
<dbReference type="HAMAP" id="MF_00198">
    <property type="entry name" value="Spermidine_synth"/>
    <property type="match status" value="1"/>
</dbReference>
<name>A0A9W8JNP6_9AGAR</name>
<evidence type="ECO:0000313" key="7">
    <source>
        <dbReference type="Proteomes" id="UP001148786"/>
    </source>
</evidence>
<evidence type="ECO:0000256" key="4">
    <source>
        <dbReference type="SAM" id="MobiDB-lite"/>
    </source>
</evidence>
<evidence type="ECO:0000256" key="2">
    <source>
        <dbReference type="ARBA" id="ARBA00022679"/>
    </source>
</evidence>
<dbReference type="Proteomes" id="UP001148786">
    <property type="component" value="Unassembled WGS sequence"/>
</dbReference>
<organism evidence="6 7">
    <name type="scientific">Agrocybe chaxingu</name>
    <dbReference type="NCBI Taxonomy" id="84603"/>
    <lineage>
        <taxon>Eukaryota</taxon>
        <taxon>Fungi</taxon>
        <taxon>Dikarya</taxon>
        <taxon>Basidiomycota</taxon>
        <taxon>Agaricomycotina</taxon>
        <taxon>Agaricomycetes</taxon>
        <taxon>Agaricomycetidae</taxon>
        <taxon>Agaricales</taxon>
        <taxon>Agaricineae</taxon>
        <taxon>Strophariaceae</taxon>
        <taxon>Agrocybe</taxon>
    </lineage>
</organism>
<dbReference type="Pfam" id="PF17284">
    <property type="entry name" value="Spermine_synt_N"/>
    <property type="match status" value="1"/>
</dbReference>
<dbReference type="Gene3D" id="3.40.50.150">
    <property type="entry name" value="Vaccinia Virus protein VP39"/>
    <property type="match status" value="1"/>
</dbReference>